<sequence>KHLAKPKSTLQELDLDADAPTFIKVVSSEDSDDEAPPIWSALVGWEVIPTPLGDIHALYRMDQSTKH</sequence>
<organism evidence="1">
    <name type="scientific">Tanacetum cinerariifolium</name>
    <name type="common">Dalmatian daisy</name>
    <name type="synonym">Chrysanthemum cinerariifolium</name>
    <dbReference type="NCBI Taxonomy" id="118510"/>
    <lineage>
        <taxon>Eukaryota</taxon>
        <taxon>Viridiplantae</taxon>
        <taxon>Streptophyta</taxon>
        <taxon>Embryophyta</taxon>
        <taxon>Tracheophyta</taxon>
        <taxon>Spermatophyta</taxon>
        <taxon>Magnoliopsida</taxon>
        <taxon>eudicotyledons</taxon>
        <taxon>Gunneridae</taxon>
        <taxon>Pentapetalae</taxon>
        <taxon>asterids</taxon>
        <taxon>campanulids</taxon>
        <taxon>Asterales</taxon>
        <taxon>Asteraceae</taxon>
        <taxon>Asteroideae</taxon>
        <taxon>Anthemideae</taxon>
        <taxon>Anthemidinae</taxon>
        <taxon>Tanacetum</taxon>
    </lineage>
</organism>
<protein>
    <submittedName>
        <fullName evidence="1">Uncharacterized protein</fullName>
    </submittedName>
</protein>
<proteinExistence type="predicted"/>
<feature type="non-terminal residue" evidence="1">
    <location>
        <position position="1"/>
    </location>
</feature>
<dbReference type="AlphaFoldDB" id="A0A699VMP4"/>
<accession>A0A699VMP4</accession>
<comment type="caution">
    <text evidence="1">The sequence shown here is derived from an EMBL/GenBank/DDBJ whole genome shotgun (WGS) entry which is preliminary data.</text>
</comment>
<evidence type="ECO:0000313" key="1">
    <source>
        <dbReference type="EMBL" id="GFD34411.1"/>
    </source>
</evidence>
<reference evidence="1" key="1">
    <citation type="journal article" date="2019" name="Sci. Rep.">
        <title>Draft genome of Tanacetum cinerariifolium, the natural source of mosquito coil.</title>
        <authorList>
            <person name="Yamashiro T."/>
            <person name="Shiraishi A."/>
            <person name="Satake H."/>
            <person name="Nakayama K."/>
        </authorList>
    </citation>
    <scope>NUCLEOTIDE SEQUENCE</scope>
</reference>
<name>A0A699VMP4_TANCI</name>
<gene>
    <name evidence="1" type="ORF">Tci_906380</name>
</gene>
<feature type="non-terminal residue" evidence="1">
    <location>
        <position position="67"/>
    </location>
</feature>
<dbReference type="EMBL" id="BKCJ011446301">
    <property type="protein sequence ID" value="GFD34411.1"/>
    <property type="molecule type" value="Genomic_DNA"/>
</dbReference>